<sequence>MKRILAIAFILALAGGYWFMQNRDRFFPKPVATEVAPQRWQVGTGQPAPVVAVQEPVNATVTGPEDNATAEGNATTPAFPADEIVRHDFIEDLSSYLVARYLPGGTKKNPGAEGRFDLNVKSVNIRYGVDFNGLNVDPADTLGARKVIFTHVLKEPVLDFLHAAYTPLFLDSLERALQSTTYTLPSGQMAVVSEAQRKEMLTLLATRLKTIGQTISTLARTDSIRLLVTKYLEDMESVSQAHLAFWNMQGEEASISARNEASARIKTTIQTREISRQRLLQAIVSASNPQGMDASELIYMAQWVYRRSLDDPGSLAGVAKAGDLLVRTAEAVQERALEPQPEVDPAPTGNQTLGQAE</sequence>
<dbReference type="OrthoDB" id="5471817at2"/>
<name>A0A1I3YTX1_9BACT</name>
<evidence type="ECO:0000313" key="2">
    <source>
        <dbReference type="EMBL" id="SFK35302.1"/>
    </source>
</evidence>
<dbReference type="STRING" id="52560.SAMN04488082_12125"/>
<dbReference type="AlphaFoldDB" id="A0A1I3YTX1"/>
<gene>
    <name evidence="2" type="ORF">SAMN04488082_12125</name>
</gene>
<protein>
    <submittedName>
        <fullName evidence="2">Uncharacterized protein</fullName>
    </submittedName>
</protein>
<dbReference type="RefSeq" id="WP_092378308.1">
    <property type="nucleotide sequence ID" value="NZ_FORX01000021.1"/>
</dbReference>
<accession>A0A1I3YTX1</accession>
<reference evidence="3" key="1">
    <citation type="submission" date="2016-10" db="EMBL/GenBank/DDBJ databases">
        <authorList>
            <person name="Varghese N."/>
            <person name="Submissions S."/>
        </authorList>
    </citation>
    <scope>NUCLEOTIDE SEQUENCE [LARGE SCALE GENOMIC DNA]</scope>
    <source>
        <strain evidence="3">DSM 5918</strain>
    </source>
</reference>
<keyword evidence="3" id="KW-1185">Reference proteome</keyword>
<feature type="region of interest" description="Disordered" evidence="1">
    <location>
        <begin position="332"/>
        <end position="357"/>
    </location>
</feature>
<evidence type="ECO:0000313" key="3">
    <source>
        <dbReference type="Proteomes" id="UP000198635"/>
    </source>
</evidence>
<proteinExistence type="predicted"/>
<dbReference type="Proteomes" id="UP000198635">
    <property type="component" value="Unassembled WGS sequence"/>
</dbReference>
<organism evidence="2 3">
    <name type="scientific">Desulfomicrobium apsheronum</name>
    <dbReference type="NCBI Taxonomy" id="52560"/>
    <lineage>
        <taxon>Bacteria</taxon>
        <taxon>Pseudomonadati</taxon>
        <taxon>Thermodesulfobacteriota</taxon>
        <taxon>Desulfovibrionia</taxon>
        <taxon>Desulfovibrionales</taxon>
        <taxon>Desulfomicrobiaceae</taxon>
        <taxon>Desulfomicrobium</taxon>
    </lineage>
</organism>
<dbReference type="EMBL" id="FORX01000021">
    <property type="protein sequence ID" value="SFK35302.1"/>
    <property type="molecule type" value="Genomic_DNA"/>
</dbReference>
<feature type="compositionally biased region" description="Polar residues" evidence="1">
    <location>
        <begin position="348"/>
        <end position="357"/>
    </location>
</feature>
<evidence type="ECO:0000256" key="1">
    <source>
        <dbReference type="SAM" id="MobiDB-lite"/>
    </source>
</evidence>